<dbReference type="GO" id="GO:0033389">
    <property type="term" value="P:putrescine biosynthetic process from arginine, via agmatine"/>
    <property type="evidence" value="ECO:0007669"/>
    <property type="project" value="TreeGrafter"/>
</dbReference>
<dbReference type="SUPFAM" id="SSF52768">
    <property type="entry name" value="Arginase/deacetylase"/>
    <property type="match status" value="1"/>
</dbReference>
<evidence type="ECO:0000256" key="4">
    <source>
        <dbReference type="SAM" id="SignalP"/>
    </source>
</evidence>
<dbReference type="Gene3D" id="3.40.800.10">
    <property type="entry name" value="Ureohydrolase domain"/>
    <property type="match status" value="1"/>
</dbReference>
<reference evidence="6" key="1">
    <citation type="submission" date="2016-07" db="EMBL/GenBank/DDBJ databases">
        <authorList>
            <person name="Florea S."/>
            <person name="Webb J.S."/>
            <person name="Jaromczyk J."/>
            <person name="Schardl C.L."/>
        </authorList>
    </citation>
    <scope>NUCLEOTIDE SEQUENCE [LARGE SCALE GENOMIC DNA]</scope>
    <source>
        <strain evidence="6">KCTC 42131</strain>
    </source>
</reference>
<keyword evidence="4" id="KW-0732">Signal</keyword>
<dbReference type="GO" id="GO:0008783">
    <property type="term" value="F:agmatinase activity"/>
    <property type="evidence" value="ECO:0007669"/>
    <property type="project" value="TreeGrafter"/>
</dbReference>
<dbReference type="PROSITE" id="PS51409">
    <property type="entry name" value="ARGINASE_2"/>
    <property type="match status" value="1"/>
</dbReference>
<gene>
    <name evidence="5" type="ORF">PHACT_04225</name>
</gene>
<dbReference type="PRINTS" id="PR00116">
    <property type="entry name" value="ARGINASE"/>
</dbReference>
<evidence type="ECO:0008006" key="7">
    <source>
        <dbReference type="Google" id="ProtNLM"/>
    </source>
</evidence>
<organism evidence="5 6">
    <name type="scientific">Pseudohongiella acticola</name>
    <dbReference type="NCBI Taxonomy" id="1524254"/>
    <lineage>
        <taxon>Bacteria</taxon>
        <taxon>Pseudomonadati</taxon>
        <taxon>Pseudomonadota</taxon>
        <taxon>Gammaproteobacteria</taxon>
        <taxon>Pseudomonadales</taxon>
        <taxon>Pseudohongiellaceae</taxon>
        <taxon>Pseudohongiella</taxon>
    </lineage>
</organism>
<feature type="chain" id="PRO_5009212321" description="Arginase" evidence="4">
    <location>
        <begin position="28"/>
        <end position="467"/>
    </location>
</feature>
<comment type="caution">
    <text evidence="5">The sequence shown here is derived from an EMBL/GenBank/DDBJ whole genome shotgun (WGS) entry which is preliminary data.</text>
</comment>
<keyword evidence="2" id="KW-0378">Hydrolase</keyword>
<proteinExistence type="inferred from homology"/>
<evidence type="ECO:0000256" key="2">
    <source>
        <dbReference type="ARBA" id="ARBA00022801"/>
    </source>
</evidence>
<dbReference type="InterPro" id="IPR023696">
    <property type="entry name" value="Ureohydrolase_dom_sf"/>
</dbReference>
<keyword evidence="1" id="KW-0479">Metal-binding</keyword>
<dbReference type="GO" id="GO:0046872">
    <property type="term" value="F:metal ion binding"/>
    <property type="evidence" value="ECO:0007669"/>
    <property type="project" value="UniProtKB-KW"/>
</dbReference>
<evidence type="ECO:0000256" key="3">
    <source>
        <dbReference type="PROSITE-ProRule" id="PRU00742"/>
    </source>
</evidence>
<dbReference type="PANTHER" id="PTHR11358:SF26">
    <property type="entry name" value="GUANIDINO ACID HYDROLASE, MITOCHONDRIAL"/>
    <property type="match status" value="1"/>
</dbReference>
<dbReference type="EMBL" id="MASR01000001">
    <property type="protein sequence ID" value="OFE13925.1"/>
    <property type="molecule type" value="Genomic_DNA"/>
</dbReference>
<keyword evidence="6" id="KW-1185">Reference proteome</keyword>
<sequence length="467" mass="51366">MRTLPCRLLAVMTLWMLFVAAPTSSFAQQAEADIPPQIMSKLSGLSDEQIDFLRGFQPLRVIPTRQKLNQELERRNPGQIEQFVADMMMAVEAMAFRPGVDMAQIPLNPEASSFNGFKVVRPQALNEYLREPGPFSVHRYVHQWGGIPTFAGALVAIDQADLIAGDVEVAIVGIPQSMSSGARDARNAPEAIRSMHILGERDVYSMVDPLATLNVVDYGDVAVDRMSVHRGMEHVYQRIMEIAEAGAIPFIVGGDHSLMYPTVKAVQDNEADEALTVIHFGANYNAEPTRAHFLSDRDAVYRLITERVVEGGNVIQVGLRGSQATPAAFQWLREQGVRYHTMAEVERHGWDAVAARIIDEAKSATDRVYISLDVSVIDPAQLRAAGRAAAGGLTIRELAPLLRRLCAETQIAGFEIMDLAPMLDLSYVSAMNANYMMNTCLSGVAMRKLGLDDDSYLDPVTVDHGQN</sequence>
<dbReference type="AlphaFoldDB" id="A0A1E8CNR2"/>
<dbReference type="Proteomes" id="UP000175669">
    <property type="component" value="Unassembled WGS sequence"/>
</dbReference>
<comment type="similarity">
    <text evidence="3">Belongs to the arginase family.</text>
</comment>
<dbReference type="STRING" id="1524254.PHACT_04225"/>
<dbReference type="PANTHER" id="PTHR11358">
    <property type="entry name" value="ARGINASE/AGMATINASE"/>
    <property type="match status" value="1"/>
</dbReference>
<protein>
    <recommendedName>
        <fullName evidence="7">Arginase</fullName>
    </recommendedName>
</protein>
<accession>A0A1E8CNR2</accession>
<dbReference type="Pfam" id="PF00491">
    <property type="entry name" value="Arginase"/>
    <property type="match status" value="1"/>
</dbReference>
<name>A0A1E8CNR2_9GAMM</name>
<evidence type="ECO:0000313" key="6">
    <source>
        <dbReference type="Proteomes" id="UP000175669"/>
    </source>
</evidence>
<evidence type="ECO:0000256" key="1">
    <source>
        <dbReference type="ARBA" id="ARBA00022723"/>
    </source>
</evidence>
<dbReference type="CDD" id="cd09990">
    <property type="entry name" value="Agmatinase-like"/>
    <property type="match status" value="1"/>
</dbReference>
<evidence type="ECO:0000313" key="5">
    <source>
        <dbReference type="EMBL" id="OFE13925.1"/>
    </source>
</evidence>
<feature type="signal peptide" evidence="4">
    <location>
        <begin position="1"/>
        <end position="27"/>
    </location>
</feature>
<dbReference type="InterPro" id="IPR006035">
    <property type="entry name" value="Ureohydrolase"/>
</dbReference>